<dbReference type="EMBL" id="HACG01005749">
    <property type="protein sequence ID" value="CEK52614.1"/>
    <property type="molecule type" value="Transcribed_RNA"/>
</dbReference>
<reference evidence="1" key="1">
    <citation type="submission" date="2014-12" db="EMBL/GenBank/DDBJ databases">
        <title>Insight into the proteome of Arion vulgaris.</title>
        <authorList>
            <person name="Aradska J."/>
            <person name="Bulat T."/>
            <person name="Smidak R."/>
            <person name="Sarate P."/>
            <person name="Gangsoo J."/>
            <person name="Sialana F."/>
            <person name="Bilban M."/>
            <person name="Lubec G."/>
        </authorList>
    </citation>
    <scope>NUCLEOTIDE SEQUENCE</scope>
    <source>
        <tissue evidence="1">Skin</tissue>
    </source>
</reference>
<evidence type="ECO:0000313" key="1">
    <source>
        <dbReference type="EMBL" id="CEK52614.1"/>
    </source>
</evidence>
<sequence length="73" mass="8614">LLSYKMCWSVDDGQKEEKYCVPVSDVSKRFIFFQSSSIYLTHLNIITIHTQNLDLVSLIVHDLLPQYKYYIVI</sequence>
<protein>
    <submittedName>
        <fullName evidence="1">Uncharacterized protein</fullName>
    </submittedName>
</protein>
<name>A0A0B6Y8X0_9EUPU</name>
<organism evidence="1">
    <name type="scientific">Arion vulgaris</name>
    <dbReference type="NCBI Taxonomy" id="1028688"/>
    <lineage>
        <taxon>Eukaryota</taxon>
        <taxon>Metazoa</taxon>
        <taxon>Spiralia</taxon>
        <taxon>Lophotrochozoa</taxon>
        <taxon>Mollusca</taxon>
        <taxon>Gastropoda</taxon>
        <taxon>Heterobranchia</taxon>
        <taxon>Euthyneura</taxon>
        <taxon>Panpulmonata</taxon>
        <taxon>Eupulmonata</taxon>
        <taxon>Stylommatophora</taxon>
        <taxon>Helicina</taxon>
        <taxon>Arionoidea</taxon>
        <taxon>Arionidae</taxon>
        <taxon>Arion</taxon>
    </lineage>
</organism>
<accession>A0A0B6Y8X0</accession>
<gene>
    <name evidence="1" type="primary">ORF17412</name>
</gene>
<dbReference type="AlphaFoldDB" id="A0A0B6Y8X0"/>
<feature type="non-terminal residue" evidence="1">
    <location>
        <position position="1"/>
    </location>
</feature>
<proteinExistence type="predicted"/>